<reference evidence="1 2" key="1">
    <citation type="submission" date="2020-04" db="EMBL/GenBank/DDBJ databases">
        <title>Molecular characterization of pseudomonads from Agaricus bisporus reveal novel blotch 2 pathogens in Western Europe.</title>
        <authorList>
            <person name="Taparia T."/>
            <person name="Krijger M."/>
            <person name="Haynes E."/>
            <person name="Elpinstone J.G."/>
            <person name="Noble R."/>
            <person name="Van Der Wolf J."/>
        </authorList>
    </citation>
    <scope>NUCLEOTIDE SEQUENCE [LARGE SCALE GENOMIC DNA]</scope>
    <source>
        <strain evidence="1 2">K6002</strain>
    </source>
</reference>
<dbReference type="EMBL" id="JACARL010000229">
    <property type="protein sequence ID" value="NWE86109.1"/>
    <property type="molecule type" value="Genomic_DNA"/>
</dbReference>
<evidence type="ECO:0000313" key="1">
    <source>
        <dbReference type="EMBL" id="NWE86109.1"/>
    </source>
</evidence>
<gene>
    <name evidence="1" type="ORF">HX795_28720</name>
</gene>
<organism evidence="1 2">
    <name type="scientific">Pseudomonas edaphica</name>
    <dbReference type="NCBI Taxonomy" id="2006980"/>
    <lineage>
        <taxon>Bacteria</taxon>
        <taxon>Pseudomonadati</taxon>
        <taxon>Pseudomonadota</taxon>
        <taxon>Gammaproteobacteria</taxon>
        <taxon>Pseudomonadales</taxon>
        <taxon>Pseudomonadaceae</taxon>
        <taxon>Pseudomonas</taxon>
    </lineage>
</organism>
<dbReference type="Gene3D" id="3.40.190.10">
    <property type="entry name" value="Periplasmic binding protein-like II"/>
    <property type="match status" value="2"/>
</dbReference>
<accession>A0A7Y8KET6</accession>
<protein>
    <submittedName>
        <fullName evidence="1">LysR family transcriptional regulator</fullName>
    </submittedName>
</protein>
<proteinExistence type="predicted"/>
<dbReference type="AlphaFoldDB" id="A0A7Y8KET6"/>
<evidence type="ECO:0000313" key="2">
    <source>
        <dbReference type="Proteomes" id="UP000590218"/>
    </source>
</evidence>
<dbReference type="Proteomes" id="UP000590218">
    <property type="component" value="Unassembled WGS sequence"/>
</dbReference>
<feature type="non-terminal residue" evidence="1">
    <location>
        <position position="1"/>
    </location>
</feature>
<sequence length="85" mass="8803">LGPQPGGLVAVVALVSLGQGVAVVPASMVGHVGLPGVVYRTIHQDDAALSWLSLIHRRFEKAPAVARYIQQVKQSAGAARNRPGA</sequence>
<name>A0A7Y8KET6_9PSED</name>
<dbReference type="SUPFAM" id="SSF53850">
    <property type="entry name" value="Periplasmic binding protein-like II"/>
    <property type="match status" value="1"/>
</dbReference>
<comment type="caution">
    <text evidence="1">The sequence shown here is derived from an EMBL/GenBank/DDBJ whole genome shotgun (WGS) entry which is preliminary data.</text>
</comment>